<evidence type="ECO:0000313" key="2">
    <source>
        <dbReference type="EMBL" id="WLD58919.1"/>
    </source>
</evidence>
<evidence type="ECO:0008006" key="3">
    <source>
        <dbReference type="Google" id="ProtNLM"/>
    </source>
</evidence>
<dbReference type="RefSeq" id="WP_304996207.1">
    <property type="nucleotide sequence ID" value="NZ_CP101717.1"/>
</dbReference>
<feature type="chain" id="PRO_5044244027" description="Molybdopterin-dependent oxidoreductase" evidence="1">
    <location>
        <begin position="23"/>
        <end position="169"/>
    </location>
</feature>
<dbReference type="EMBL" id="CP101717">
    <property type="protein sequence ID" value="WLD58919.1"/>
    <property type="molecule type" value="Genomic_DNA"/>
</dbReference>
<dbReference type="AlphaFoldDB" id="A0AB38YIL1"/>
<evidence type="ECO:0000256" key="1">
    <source>
        <dbReference type="SAM" id="SignalP"/>
    </source>
</evidence>
<keyword evidence="1" id="KW-0732">Signal</keyword>
<dbReference type="InterPro" id="IPR036374">
    <property type="entry name" value="OxRdtase_Mopterin-bd_sf"/>
</dbReference>
<gene>
    <name evidence="2" type="ORF">NFC81_03800</name>
</gene>
<proteinExistence type="predicted"/>
<organism evidence="2">
    <name type="scientific">Salinispirillum sp. LH 10-3-1</name>
    <dbReference type="NCBI Taxonomy" id="2952525"/>
    <lineage>
        <taxon>Bacteria</taxon>
        <taxon>Pseudomonadati</taxon>
        <taxon>Pseudomonadota</taxon>
        <taxon>Gammaproteobacteria</taxon>
        <taxon>Oceanospirillales</taxon>
        <taxon>Saccharospirillaceae</taxon>
        <taxon>Salinispirillum</taxon>
    </lineage>
</organism>
<dbReference type="SUPFAM" id="SSF56524">
    <property type="entry name" value="Oxidoreductase molybdopterin-binding domain"/>
    <property type="match status" value="1"/>
</dbReference>
<reference evidence="2" key="1">
    <citation type="submission" date="2022-07" db="EMBL/GenBank/DDBJ databases">
        <title>Complete genome sequence of Salinispirillum sp. LH10-3-1 capable of multiple carbohydrate inversion isolated from a soda lake.</title>
        <authorList>
            <person name="Liu J."/>
            <person name="Zhai Y."/>
            <person name="Zhang H."/>
            <person name="Yang H."/>
            <person name="Qu J."/>
            <person name="Li J."/>
        </authorList>
    </citation>
    <scope>NUCLEOTIDE SEQUENCE</scope>
    <source>
        <strain evidence="2">LH 10-3-1</strain>
    </source>
</reference>
<accession>A0AB38YIL1</accession>
<feature type="signal peptide" evidence="1">
    <location>
        <begin position="1"/>
        <end position="22"/>
    </location>
</feature>
<dbReference type="Gene3D" id="3.90.420.10">
    <property type="entry name" value="Oxidoreductase, molybdopterin-binding domain"/>
    <property type="match status" value="1"/>
</dbReference>
<sequence length="169" mass="18652">MKKLVSYLFATTLIIIASPVMSGELPSPTGPVLLTVSGNIQRSNNNGVAEFDREMLLALTQRTISTENPWNDGINTYSGPLGEAIMDAVGVKGTVITVTALNDYSADLPTSDLSEFGVIFAMSMNDKELRVRDRGPLFVIYPFTGRPELNSERYHNRSVWQINRIVVNE</sequence>
<name>A0AB38YIL1_9GAMM</name>
<protein>
    <recommendedName>
        <fullName evidence="3">Molybdopterin-dependent oxidoreductase</fullName>
    </recommendedName>
</protein>